<accession>A0A2X2F801</accession>
<evidence type="ECO:0000313" key="5">
    <source>
        <dbReference type="Proteomes" id="UP000250443"/>
    </source>
</evidence>
<proteinExistence type="inferred from homology"/>
<name>A0A2X2F801_PSELU</name>
<protein>
    <recommendedName>
        <fullName evidence="2">Antitoxin</fullName>
    </recommendedName>
</protein>
<dbReference type="Proteomes" id="UP000626180">
    <property type="component" value="Unassembled WGS sequence"/>
</dbReference>
<comment type="function">
    <text evidence="2">Antitoxin component of a type II toxin-antitoxin (TA) system.</text>
</comment>
<dbReference type="Pfam" id="PF02604">
    <property type="entry name" value="PhdYeFM_antitox"/>
    <property type="match status" value="1"/>
</dbReference>
<dbReference type="InterPro" id="IPR036165">
    <property type="entry name" value="YefM-like_sf"/>
</dbReference>
<dbReference type="SUPFAM" id="SSF143120">
    <property type="entry name" value="YefM-like"/>
    <property type="match status" value="1"/>
</dbReference>
<evidence type="ECO:0000256" key="1">
    <source>
        <dbReference type="ARBA" id="ARBA00009981"/>
    </source>
</evidence>
<dbReference type="Proteomes" id="UP000250443">
    <property type="component" value="Unassembled WGS sequence"/>
</dbReference>
<evidence type="ECO:0000313" key="3">
    <source>
        <dbReference type="EMBL" id="MBF8642723.1"/>
    </source>
</evidence>
<evidence type="ECO:0000313" key="4">
    <source>
        <dbReference type="EMBL" id="SPZ16839.1"/>
    </source>
</evidence>
<comment type="similarity">
    <text evidence="1 2">Belongs to the phD/YefM antitoxin family.</text>
</comment>
<keyword evidence="6" id="KW-1185">Reference proteome</keyword>
<sequence length="80" mass="8834">MTPETVNIHDAKTNLSKIIDEVVSTGVEQIIAKAGRPMVKVIPYTETPQKRIGMLDGMYPSVPADIDAQFKDDIEAMFNV</sequence>
<dbReference type="AlphaFoldDB" id="A0A2X2F801"/>
<reference evidence="3 6" key="2">
    <citation type="submission" date="2020-10" db="EMBL/GenBank/DDBJ databases">
        <title>Genome sequences of Pseudomonas isolates.</title>
        <authorList>
            <person name="Wessels L."/>
            <person name="Reich F."/>
            <person name="Hammerl J."/>
        </authorList>
    </citation>
    <scope>NUCLEOTIDE SEQUENCE [LARGE SCALE GENOMIC DNA]</scope>
    <source>
        <strain evidence="3 6">20-MO00624-0</strain>
    </source>
</reference>
<evidence type="ECO:0000256" key="2">
    <source>
        <dbReference type="RuleBase" id="RU362080"/>
    </source>
</evidence>
<dbReference type="InterPro" id="IPR006442">
    <property type="entry name" value="Antitoxin_Phd/YefM"/>
</dbReference>
<dbReference type="Gene3D" id="3.40.1620.10">
    <property type="entry name" value="YefM-like domain"/>
    <property type="match status" value="1"/>
</dbReference>
<evidence type="ECO:0000313" key="6">
    <source>
        <dbReference type="Proteomes" id="UP000626180"/>
    </source>
</evidence>
<gene>
    <name evidence="3" type="ORF">IRZ65_18785</name>
    <name evidence="4" type="ORF">NCTC11842_05879</name>
</gene>
<dbReference type="EMBL" id="UAUF01000016">
    <property type="protein sequence ID" value="SPZ16839.1"/>
    <property type="molecule type" value="Genomic_DNA"/>
</dbReference>
<dbReference type="RefSeq" id="WP_073450484.1">
    <property type="nucleotide sequence ID" value="NZ_CP053066.1"/>
</dbReference>
<reference evidence="4 5" key="1">
    <citation type="submission" date="2018-06" db="EMBL/GenBank/DDBJ databases">
        <authorList>
            <consortium name="Pathogen Informatics"/>
            <person name="Doyle S."/>
        </authorList>
    </citation>
    <scope>NUCLEOTIDE SEQUENCE [LARGE SCALE GENOMIC DNA]</scope>
    <source>
        <strain evidence="4 5">NCTC11842</strain>
    </source>
</reference>
<dbReference type="EMBL" id="JADMCD010000011">
    <property type="protein sequence ID" value="MBF8642723.1"/>
    <property type="molecule type" value="Genomic_DNA"/>
</dbReference>
<organism evidence="4 5">
    <name type="scientific">Pseudomonas luteola</name>
    <dbReference type="NCBI Taxonomy" id="47886"/>
    <lineage>
        <taxon>Bacteria</taxon>
        <taxon>Pseudomonadati</taxon>
        <taxon>Pseudomonadota</taxon>
        <taxon>Gammaproteobacteria</taxon>
        <taxon>Pseudomonadales</taxon>
        <taxon>Pseudomonadaceae</taxon>
        <taxon>Pseudomonas</taxon>
    </lineage>
</organism>
<dbReference type="NCBIfam" id="TIGR01552">
    <property type="entry name" value="phd_fam"/>
    <property type="match status" value="1"/>
</dbReference>